<reference evidence="2 3" key="1">
    <citation type="journal article" date="2016" name="Nat. Commun.">
        <title>Thousands of microbial genomes shed light on interconnected biogeochemical processes in an aquifer system.</title>
        <authorList>
            <person name="Anantharaman K."/>
            <person name="Brown C.T."/>
            <person name="Hug L.A."/>
            <person name="Sharon I."/>
            <person name="Castelle C.J."/>
            <person name="Probst A.J."/>
            <person name="Thomas B.C."/>
            <person name="Singh A."/>
            <person name="Wilkins M.J."/>
            <person name="Karaoz U."/>
            <person name="Brodie E.L."/>
            <person name="Williams K.H."/>
            <person name="Hubbard S.S."/>
            <person name="Banfield J.F."/>
        </authorList>
    </citation>
    <scope>NUCLEOTIDE SEQUENCE [LARGE SCALE GENOMIC DNA]</scope>
</reference>
<dbReference type="PIRSF" id="PIRSF019169">
    <property type="entry name" value="PilM"/>
    <property type="match status" value="1"/>
</dbReference>
<dbReference type="InterPro" id="IPR043129">
    <property type="entry name" value="ATPase_NBD"/>
</dbReference>
<protein>
    <recommendedName>
        <fullName evidence="1">SHS2 domain-containing protein</fullName>
    </recommendedName>
</protein>
<comment type="caution">
    <text evidence="2">The sequence shown here is derived from an EMBL/GenBank/DDBJ whole genome shotgun (WGS) entry which is preliminary data.</text>
</comment>
<dbReference type="InterPro" id="IPR003494">
    <property type="entry name" value="SHS2_FtsA"/>
</dbReference>
<dbReference type="InterPro" id="IPR005883">
    <property type="entry name" value="PilM"/>
</dbReference>
<proteinExistence type="predicted"/>
<dbReference type="PANTHER" id="PTHR32432">
    <property type="entry name" value="CELL DIVISION PROTEIN FTSA-RELATED"/>
    <property type="match status" value="1"/>
</dbReference>
<evidence type="ECO:0000313" key="3">
    <source>
        <dbReference type="Proteomes" id="UP000178935"/>
    </source>
</evidence>
<evidence type="ECO:0000259" key="1">
    <source>
        <dbReference type="SMART" id="SM00842"/>
    </source>
</evidence>
<evidence type="ECO:0000313" key="2">
    <source>
        <dbReference type="EMBL" id="OGZ88527.1"/>
    </source>
</evidence>
<dbReference type="InterPro" id="IPR050696">
    <property type="entry name" value="FtsA/MreB"/>
</dbReference>
<dbReference type="Gene3D" id="3.30.1490.300">
    <property type="match status" value="1"/>
</dbReference>
<dbReference type="NCBIfam" id="TIGR01175">
    <property type="entry name" value="pilM"/>
    <property type="match status" value="1"/>
</dbReference>
<dbReference type="GO" id="GO:0051301">
    <property type="term" value="P:cell division"/>
    <property type="evidence" value="ECO:0007669"/>
    <property type="project" value="InterPro"/>
</dbReference>
<name>A0A1G2JMZ8_9BACT</name>
<dbReference type="SUPFAM" id="SSF53067">
    <property type="entry name" value="Actin-like ATPase domain"/>
    <property type="match status" value="2"/>
</dbReference>
<dbReference type="CDD" id="cd24049">
    <property type="entry name" value="ASKHA_NBD_PilM"/>
    <property type="match status" value="1"/>
</dbReference>
<dbReference type="Gene3D" id="3.30.420.40">
    <property type="match status" value="4"/>
</dbReference>
<dbReference type="PANTHER" id="PTHR32432:SF3">
    <property type="entry name" value="ETHANOLAMINE UTILIZATION PROTEIN EUTJ"/>
    <property type="match status" value="1"/>
</dbReference>
<organism evidence="2 3">
    <name type="scientific">Candidatus Staskawiczbacteria bacterium RIFOXYD1_FULL_32_13</name>
    <dbReference type="NCBI Taxonomy" id="1802234"/>
    <lineage>
        <taxon>Bacteria</taxon>
        <taxon>Candidatus Staskawicziibacteriota</taxon>
    </lineage>
</organism>
<dbReference type="SMART" id="SM00842">
    <property type="entry name" value="FtsA"/>
    <property type="match status" value="1"/>
</dbReference>
<dbReference type="Pfam" id="PF11104">
    <property type="entry name" value="PilM_2"/>
    <property type="match status" value="2"/>
</dbReference>
<feature type="domain" description="SHS2" evidence="1">
    <location>
        <begin position="11"/>
        <end position="180"/>
    </location>
</feature>
<gene>
    <name evidence="2" type="ORF">A2561_04475</name>
</gene>
<sequence>MVKFLDLELEMFGIDVSDSAVKVLKLKKKRKFFEVDFLDEVEIEPGIVDAGVIKNEDALAKIIRKSIISKVAGKLKTKYAVVALPEEKSFLDVIQMPMMKEEELQSAVLFQAENYIPMSLDQVYLDFQIVDYNEKKHDHLDVLIVAMPKTTVDSYLSCFKKVGLVPVVLEVESQAIARALVKNESSSVPLILINYGKKNSNIIIFSGQSIKFTSSIPISSSQITEAIAKGLSVSLEEAEKIKVNFSLFKKDESEESKKIYNAIYPVLNDLIFQIKKYLIFYKDHASHDHSLNGKDVALNISQLENDKENVEDNKATNSIGDIFNFNGQEKIIITGGGSNLKGLAEFISKEISIETEIGNVFSNLVLKNNNLIREEKKSSFCTAIGLALRAVNNKKYD</sequence>
<accession>A0A1G2JMZ8</accession>
<dbReference type="Proteomes" id="UP000178935">
    <property type="component" value="Unassembled WGS sequence"/>
</dbReference>
<dbReference type="EMBL" id="MHPU01000020">
    <property type="protein sequence ID" value="OGZ88527.1"/>
    <property type="molecule type" value="Genomic_DNA"/>
</dbReference>
<dbReference type="AlphaFoldDB" id="A0A1G2JMZ8"/>